<evidence type="ECO:0000313" key="6">
    <source>
        <dbReference type="EMBL" id="GGH86164.1"/>
    </source>
</evidence>
<dbReference type="EMBL" id="BMDD01000006">
    <property type="protein sequence ID" value="GGH86164.1"/>
    <property type="molecule type" value="Genomic_DNA"/>
</dbReference>
<evidence type="ECO:0000256" key="2">
    <source>
        <dbReference type="ARBA" id="ARBA00023235"/>
    </source>
</evidence>
<dbReference type="PANTHER" id="PTHR34389">
    <property type="entry name" value="L-RHAMNOSE MUTAROTASE"/>
    <property type="match status" value="1"/>
</dbReference>
<dbReference type="Proteomes" id="UP000605427">
    <property type="component" value="Unassembled WGS sequence"/>
</dbReference>
<dbReference type="InterPro" id="IPR008000">
    <property type="entry name" value="Rham/fucose_mutarotase"/>
</dbReference>
<comment type="caution">
    <text evidence="6">The sequence shown here is derived from an EMBL/GenBank/DDBJ whole genome shotgun (WGS) entry which is preliminary data.</text>
</comment>
<dbReference type="NCBIfam" id="TIGR02625">
    <property type="entry name" value="YiiL_rotase"/>
    <property type="match status" value="1"/>
</dbReference>
<dbReference type="Pfam" id="PF05336">
    <property type="entry name" value="rhaM"/>
    <property type="match status" value="1"/>
</dbReference>
<accession>A0ABQ2A7G7</accession>
<evidence type="ECO:0000256" key="3">
    <source>
        <dbReference type="ARBA" id="ARBA00023277"/>
    </source>
</evidence>
<evidence type="ECO:0000256" key="5">
    <source>
        <dbReference type="NCBIfam" id="TIGR02625"/>
    </source>
</evidence>
<organism evidence="6 7">
    <name type="scientific">Saccharibacillus endophyticus</name>
    <dbReference type="NCBI Taxonomy" id="2060666"/>
    <lineage>
        <taxon>Bacteria</taxon>
        <taxon>Bacillati</taxon>
        <taxon>Bacillota</taxon>
        <taxon>Bacilli</taxon>
        <taxon>Bacillales</taxon>
        <taxon>Paenibacillaceae</taxon>
        <taxon>Saccharibacillus</taxon>
    </lineage>
</organism>
<proteinExistence type="inferred from homology"/>
<sequence>MIRKASVMKVYKQHHEEYRKRHDELWPEMKDMLKEHGVLEYSIFLDAETDSLFAYLTIKDEELWARSADTDICRKWWAYMKDIMETNPDDSPISRELPEVFRLAD</sequence>
<dbReference type="HAMAP" id="MF_01663">
    <property type="entry name" value="L_rham_rotase"/>
    <property type="match status" value="1"/>
</dbReference>
<dbReference type="PANTHER" id="PTHR34389:SF2">
    <property type="entry name" value="L-RHAMNOSE MUTAROTASE"/>
    <property type="match status" value="1"/>
</dbReference>
<dbReference type="InterPro" id="IPR013448">
    <property type="entry name" value="L-rhamnose_mutarotase"/>
</dbReference>
<gene>
    <name evidence="6" type="primary">rhaU</name>
    <name evidence="6" type="ORF">GCM10007362_45300</name>
</gene>
<keyword evidence="3" id="KW-0119">Carbohydrate metabolism</keyword>
<dbReference type="EC" id="5.1.3.32" evidence="5"/>
<name>A0ABQ2A7G7_9BACL</name>
<keyword evidence="4" id="KW-0684">Rhamnose metabolism</keyword>
<keyword evidence="7" id="KW-1185">Reference proteome</keyword>
<reference evidence="7" key="1">
    <citation type="journal article" date="2019" name="Int. J. Syst. Evol. Microbiol.">
        <title>The Global Catalogue of Microorganisms (GCM) 10K type strain sequencing project: providing services to taxonomists for standard genome sequencing and annotation.</title>
        <authorList>
            <consortium name="The Broad Institute Genomics Platform"/>
            <consortium name="The Broad Institute Genome Sequencing Center for Infectious Disease"/>
            <person name="Wu L."/>
            <person name="Ma J."/>
        </authorList>
    </citation>
    <scope>NUCLEOTIDE SEQUENCE [LARGE SCALE GENOMIC DNA]</scope>
    <source>
        <strain evidence="7">CCM 8702</strain>
    </source>
</reference>
<dbReference type="InterPro" id="IPR011008">
    <property type="entry name" value="Dimeric_a/b-barrel"/>
</dbReference>
<keyword evidence="2" id="KW-0413">Isomerase</keyword>
<evidence type="ECO:0000313" key="7">
    <source>
        <dbReference type="Proteomes" id="UP000605427"/>
    </source>
</evidence>
<evidence type="ECO:0000256" key="4">
    <source>
        <dbReference type="ARBA" id="ARBA00023308"/>
    </source>
</evidence>
<dbReference type="RefSeq" id="WP_172246515.1">
    <property type="nucleotide sequence ID" value="NZ_BMDD01000006.1"/>
</dbReference>
<keyword evidence="1" id="KW-0963">Cytoplasm</keyword>
<dbReference type="SUPFAM" id="SSF54909">
    <property type="entry name" value="Dimeric alpha+beta barrel"/>
    <property type="match status" value="1"/>
</dbReference>
<protein>
    <recommendedName>
        <fullName evidence="5">L-rhamnose mutarotase</fullName>
        <ecNumber evidence="5">5.1.3.32</ecNumber>
    </recommendedName>
</protein>
<evidence type="ECO:0000256" key="1">
    <source>
        <dbReference type="ARBA" id="ARBA00022490"/>
    </source>
</evidence>
<dbReference type="Gene3D" id="3.30.70.100">
    <property type="match status" value="1"/>
</dbReference>